<name>A0AAD5BZW6_AMBAR</name>
<gene>
    <name evidence="2" type="ORF">M8C21_024168</name>
</gene>
<organism evidence="2 3">
    <name type="scientific">Ambrosia artemisiifolia</name>
    <name type="common">Common ragweed</name>
    <dbReference type="NCBI Taxonomy" id="4212"/>
    <lineage>
        <taxon>Eukaryota</taxon>
        <taxon>Viridiplantae</taxon>
        <taxon>Streptophyta</taxon>
        <taxon>Embryophyta</taxon>
        <taxon>Tracheophyta</taxon>
        <taxon>Spermatophyta</taxon>
        <taxon>Magnoliopsida</taxon>
        <taxon>eudicotyledons</taxon>
        <taxon>Gunneridae</taxon>
        <taxon>Pentapetalae</taxon>
        <taxon>asterids</taxon>
        <taxon>campanulids</taxon>
        <taxon>Asterales</taxon>
        <taxon>Asteraceae</taxon>
        <taxon>Asteroideae</taxon>
        <taxon>Heliantheae alliance</taxon>
        <taxon>Heliantheae</taxon>
        <taxon>Ambrosia</taxon>
    </lineage>
</organism>
<feature type="non-terminal residue" evidence="2">
    <location>
        <position position="1"/>
    </location>
</feature>
<evidence type="ECO:0000256" key="1">
    <source>
        <dbReference type="SAM" id="MobiDB-lite"/>
    </source>
</evidence>
<dbReference type="EMBL" id="JAMZMK010010205">
    <property type="protein sequence ID" value="KAI7732562.1"/>
    <property type="molecule type" value="Genomic_DNA"/>
</dbReference>
<feature type="non-terminal residue" evidence="2">
    <location>
        <position position="112"/>
    </location>
</feature>
<keyword evidence="3" id="KW-1185">Reference proteome</keyword>
<dbReference type="AlphaFoldDB" id="A0AAD5BZW6"/>
<comment type="caution">
    <text evidence="2">The sequence shown here is derived from an EMBL/GenBank/DDBJ whole genome shotgun (WGS) entry which is preliminary data.</text>
</comment>
<feature type="region of interest" description="Disordered" evidence="1">
    <location>
        <begin position="74"/>
        <end position="112"/>
    </location>
</feature>
<accession>A0AAD5BZW6</accession>
<reference evidence="2" key="1">
    <citation type="submission" date="2022-06" db="EMBL/GenBank/DDBJ databases">
        <title>Uncovering the hologenomic basis of an extraordinary plant invasion.</title>
        <authorList>
            <person name="Bieker V.C."/>
            <person name="Martin M.D."/>
            <person name="Gilbert T."/>
            <person name="Hodgins K."/>
            <person name="Battlay P."/>
            <person name="Petersen B."/>
            <person name="Wilson J."/>
        </authorList>
    </citation>
    <scope>NUCLEOTIDE SEQUENCE</scope>
    <source>
        <strain evidence="2">AA19_3_7</strain>
        <tissue evidence="2">Leaf</tissue>
    </source>
</reference>
<sequence>VALMKATLHPHLCFLTDRAMGLTGKMNSLSGVTRFPIPHRQGSHPMSQYVRARLPDRNFKHLLSLHIGDQEAEKKLKKVERQHAPAESRQTTITAAGAGEEKQQGQESGMNP</sequence>
<feature type="compositionally biased region" description="Basic and acidic residues" evidence="1">
    <location>
        <begin position="74"/>
        <end position="86"/>
    </location>
</feature>
<proteinExistence type="predicted"/>
<evidence type="ECO:0000313" key="3">
    <source>
        <dbReference type="Proteomes" id="UP001206925"/>
    </source>
</evidence>
<evidence type="ECO:0000313" key="2">
    <source>
        <dbReference type="EMBL" id="KAI7732562.1"/>
    </source>
</evidence>
<protein>
    <submittedName>
        <fullName evidence="2">Uncharacterized protein</fullName>
    </submittedName>
</protein>
<dbReference type="Proteomes" id="UP001206925">
    <property type="component" value="Unassembled WGS sequence"/>
</dbReference>